<protein>
    <submittedName>
        <fullName evidence="1">Uncharacterized protein</fullName>
    </submittedName>
</protein>
<organism evidence="1 2">
    <name type="scientific">Tetradesmus obliquus</name>
    <name type="common">Green alga</name>
    <name type="synonym">Acutodesmus obliquus</name>
    <dbReference type="NCBI Taxonomy" id="3088"/>
    <lineage>
        <taxon>Eukaryota</taxon>
        <taxon>Viridiplantae</taxon>
        <taxon>Chlorophyta</taxon>
        <taxon>core chlorophytes</taxon>
        <taxon>Chlorophyceae</taxon>
        <taxon>CS clade</taxon>
        <taxon>Sphaeropleales</taxon>
        <taxon>Scenedesmaceae</taxon>
        <taxon>Tetradesmus</taxon>
    </lineage>
</organism>
<accession>A0A383W0E4</accession>
<sequence>MEPVAYEPASDGLAFCKHPQRGMLSWFRGYTRSGCRCGQCPLGQEEPCEYALPESPSFIAKTCSAVYSRAGSVVHMTHGGLVRVMSLHQPVQRSTAALKQSSD</sequence>
<evidence type="ECO:0000313" key="2">
    <source>
        <dbReference type="Proteomes" id="UP000256970"/>
    </source>
</evidence>
<reference evidence="1 2" key="1">
    <citation type="submission" date="2016-10" db="EMBL/GenBank/DDBJ databases">
        <authorList>
            <person name="Cai Z."/>
        </authorList>
    </citation>
    <scope>NUCLEOTIDE SEQUENCE [LARGE SCALE GENOMIC DNA]</scope>
</reference>
<proteinExistence type="predicted"/>
<dbReference type="EMBL" id="FNXT01000996">
    <property type="protein sequence ID" value="SZX70619.1"/>
    <property type="molecule type" value="Genomic_DNA"/>
</dbReference>
<dbReference type="Proteomes" id="UP000256970">
    <property type="component" value="Unassembled WGS sequence"/>
</dbReference>
<keyword evidence="2" id="KW-1185">Reference proteome</keyword>
<dbReference type="AlphaFoldDB" id="A0A383W0E4"/>
<name>A0A383W0E4_TETOB</name>
<evidence type="ECO:0000313" key="1">
    <source>
        <dbReference type="EMBL" id="SZX70619.1"/>
    </source>
</evidence>
<gene>
    <name evidence="1" type="ORF">BQ4739_LOCUS10816</name>
</gene>